<feature type="signal peptide" evidence="5">
    <location>
        <begin position="1"/>
        <end position="25"/>
    </location>
</feature>
<evidence type="ECO:0000256" key="5">
    <source>
        <dbReference type="SAM" id="SignalP"/>
    </source>
</evidence>
<dbReference type="Proteomes" id="UP000298616">
    <property type="component" value="Chromosome"/>
</dbReference>
<keyword evidence="1 4" id="KW-0349">Heme</keyword>
<keyword evidence="8" id="KW-1185">Reference proteome</keyword>
<reference evidence="7 8" key="1">
    <citation type="submission" date="2018-04" db="EMBL/GenBank/DDBJ databases">
        <title>Complete genome uncultured novel isolate.</title>
        <authorList>
            <person name="Merlino G."/>
        </authorList>
    </citation>
    <scope>NUCLEOTIDE SEQUENCE [LARGE SCALE GENOMIC DNA]</scope>
    <source>
        <strain evidence="8">R1DC9</strain>
    </source>
</reference>
<keyword evidence="5" id="KW-0732">Signal</keyword>
<dbReference type="KEGG" id="fpf:DCC35_07660"/>
<dbReference type="PROSITE" id="PS51257">
    <property type="entry name" value="PROKAR_LIPOPROTEIN"/>
    <property type="match status" value="1"/>
</dbReference>
<dbReference type="InterPro" id="IPR036909">
    <property type="entry name" value="Cyt_c-like_dom_sf"/>
</dbReference>
<sequence length="209" mass="23069">MMSSIQKYFYALVAISVLASCSADGDNPGVEYAPQMYHTKPYEPLSQITNEEAGDWLSSDEDSLGEFYNSNPFNPHNMTMRKPADNTVRYTGTAPLPYEIPKDSFDLAARTLSNPIDSTDAIITQGRALYDRFCLHCHGPEGKGGETGTVGKVFAGITSYSSMGVKDKPAGHIFHVITHGKGRMGAHGSQISQEERWKIVRYVQILQKK</sequence>
<dbReference type="InterPro" id="IPR009056">
    <property type="entry name" value="Cyt_c-like_dom"/>
</dbReference>
<accession>A0A4D7K5I2</accession>
<dbReference type="PROSITE" id="PS51007">
    <property type="entry name" value="CYTC"/>
    <property type="match status" value="1"/>
</dbReference>
<evidence type="ECO:0000256" key="4">
    <source>
        <dbReference type="PROSITE-ProRule" id="PRU00433"/>
    </source>
</evidence>
<protein>
    <submittedName>
        <fullName evidence="7">Cytochrome C</fullName>
    </submittedName>
</protein>
<proteinExistence type="predicted"/>
<dbReference type="PANTHER" id="PTHR40394:SF2">
    <property type="entry name" value="QUINOL:CYTOCHROME C OXIDOREDUCTASE MEMBRANE PROTEIN"/>
    <property type="match status" value="1"/>
</dbReference>
<dbReference type="SUPFAM" id="SSF46626">
    <property type="entry name" value="Cytochrome c"/>
    <property type="match status" value="1"/>
</dbReference>
<organism evidence="7 8">
    <name type="scientific">Mangrovivirga cuniculi</name>
    <dbReference type="NCBI Taxonomy" id="2715131"/>
    <lineage>
        <taxon>Bacteria</taxon>
        <taxon>Pseudomonadati</taxon>
        <taxon>Bacteroidota</taxon>
        <taxon>Cytophagia</taxon>
        <taxon>Cytophagales</taxon>
        <taxon>Mangrovivirgaceae</taxon>
        <taxon>Mangrovivirga</taxon>
    </lineage>
</organism>
<evidence type="ECO:0000256" key="2">
    <source>
        <dbReference type="ARBA" id="ARBA00022723"/>
    </source>
</evidence>
<dbReference type="AlphaFoldDB" id="A0A4D7K5I2"/>
<dbReference type="PANTHER" id="PTHR40394">
    <property type="entry name" value="LIPOPROTEIN-RELATED"/>
    <property type="match status" value="1"/>
</dbReference>
<dbReference type="Gene3D" id="1.10.760.10">
    <property type="entry name" value="Cytochrome c-like domain"/>
    <property type="match status" value="1"/>
</dbReference>
<keyword evidence="3 4" id="KW-0408">Iron</keyword>
<feature type="chain" id="PRO_5021008165" evidence="5">
    <location>
        <begin position="26"/>
        <end position="209"/>
    </location>
</feature>
<evidence type="ECO:0000256" key="1">
    <source>
        <dbReference type="ARBA" id="ARBA00022617"/>
    </source>
</evidence>
<dbReference type="RefSeq" id="WP_137090214.1">
    <property type="nucleotide sequence ID" value="NZ_CP028923.1"/>
</dbReference>
<name>A0A4D7K5I2_9BACT</name>
<feature type="domain" description="Cytochrome c" evidence="6">
    <location>
        <begin position="121"/>
        <end position="207"/>
    </location>
</feature>
<dbReference type="GO" id="GO:0020037">
    <property type="term" value="F:heme binding"/>
    <property type="evidence" value="ECO:0007669"/>
    <property type="project" value="InterPro"/>
</dbReference>
<dbReference type="GO" id="GO:0046872">
    <property type="term" value="F:metal ion binding"/>
    <property type="evidence" value="ECO:0007669"/>
    <property type="project" value="UniProtKB-KW"/>
</dbReference>
<keyword evidence="2 4" id="KW-0479">Metal-binding</keyword>
<gene>
    <name evidence="7" type="ORF">DCC35_07660</name>
</gene>
<evidence type="ECO:0000256" key="3">
    <source>
        <dbReference type="ARBA" id="ARBA00023004"/>
    </source>
</evidence>
<dbReference type="EMBL" id="CP028923">
    <property type="protein sequence ID" value="QCK14628.1"/>
    <property type="molecule type" value="Genomic_DNA"/>
</dbReference>
<evidence type="ECO:0000313" key="8">
    <source>
        <dbReference type="Proteomes" id="UP000298616"/>
    </source>
</evidence>
<evidence type="ECO:0000313" key="7">
    <source>
        <dbReference type="EMBL" id="QCK14628.1"/>
    </source>
</evidence>
<dbReference type="Pfam" id="PF13442">
    <property type="entry name" value="Cytochrome_CBB3"/>
    <property type="match status" value="1"/>
</dbReference>
<evidence type="ECO:0000259" key="6">
    <source>
        <dbReference type="PROSITE" id="PS51007"/>
    </source>
</evidence>
<dbReference type="OrthoDB" id="9796771at2"/>
<dbReference type="GO" id="GO:0009055">
    <property type="term" value="F:electron transfer activity"/>
    <property type="evidence" value="ECO:0007669"/>
    <property type="project" value="InterPro"/>
</dbReference>